<evidence type="ECO:0000313" key="3">
    <source>
        <dbReference type="Proteomes" id="UP001165083"/>
    </source>
</evidence>
<comment type="caution">
    <text evidence="2">The sequence shown here is derived from an EMBL/GenBank/DDBJ whole genome shotgun (WGS) entry which is preliminary data.</text>
</comment>
<sequence length="382" mass="41759">MAASGQRMAVSNASRTKNWRANYLRALNIFTPDLTTSTRGRHVPSADAAGRRPAPQQAGNGRADATSGRRRTAAPASTDEATRRVASTSNSSRGRSSVSTSARQSSSRSGSSSRSRRSTSPSNDKASSYVFGLRSHLFRAKRLTARSDLMVVDRVSAPIEIPTGTSATSPTAIPSRGDKLSDRRDSESHRRRGSSHDFQNSTDKQPMMQLLSWEEPSVMLGNAGCPLESEKRNSDSDSVSAGMAIPMNRSDGGRSRRCSRPYSGPDGIAEECEDTEDEDADGLTNTEDDDDDDIFKMEFEGEGSDSNASSNVFRGNRASKDRRRVELRQRRPGAFDDFDDDEDDDVVQPLSASFVPPHQMVERGCFSLGLRDEFKRKPGMPF</sequence>
<dbReference type="EMBL" id="BSXW01000038">
    <property type="protein sequence ID" value="GMF10426.1"/>
    <property type="molecule type" value="Genomic_DNA"/>
</dbReference>
<feature type="compositionally biased region" description="Polar residues" evidence="1">
    <location>
        <begin position="304"/>
        <end position="313"/>
    </location>
</feature>
<feature type="compositionally biased region" description="Polar residues" evidence="1">
    <location>
        <begin position="163"/>
        <end position="172"/>
    </location>
</feature>
<protein>
    <submittedName>
        <fullName evidence="2">Unnamed protein product</fullName>
    </submittedName>
</protein>
<feature type="region of interest" description="Disordered" evidence="1">
    <location>
        <begin position="35"/>
        <end position="127"/>
    </location>
</feature>
<dbReference type="Proteomes" id="UP001165083">
    <property type="component" value="Unassembled WGS sequence"/>
</dbReference>
<gene>
    <name evidence="2" type="ORF">Plil01_000123600</name>
</gene>
<accession>A0A9W6TDL9</accession>
<evidence type="ECO:0000256" key="1">
    <source>
        <dbReference type="SAM" id="MobiDB-lite"/>
    </source>
</evidence>
<dbReference type="OrthoDB" id="68612at2759"/>
<reference evidence="2" key="1">
    <citation type="submission" date="2023-04" db="EMBL/GenBank/DDBJ databases">
        <title>Phytophthora lilii NBRC 32176.</title>
        <authorList>
            <person name="Ichikawa N."/>
            <person name="Sato H."/>
            <person name="Tonouchi N."/>
        </authorList>
    </citation>
    <scope>NUCLEOTIDE SEQUENCE</scope>
    <source>
        <strain evidence="2">NBRC 32176</strain>
    </source>
</reference>
<feature type="compositionally biased region" description="Acidic residues" evidence="1">
    <location>
        <begin position="268"/>
        <end position="293"/>
    </location>
</feature>
<feature type="compositionally biased region" description="Basic and acidic residues" evidence="1">
    <location>
        <begin position="176"/>
        <end position="188"/>
    </location>
</feature>
<evidence type="ECO:0000313" key="2">
    <source>
        <dbReference type="EMBL" id="GMF10426.1"/>
    </source>
</evidence>
<keyword evidence="3" id="KW-1185">Reference proteome</keyword>
<name>A0A9W6TDL9_9STRA</name>
<feature type="region of interest" description="Disordered" evidence="1">
    <location>
        <begin position="161"/>
        <end position="206"/>
    </location>
</feature>
<dbReference type="AlphaFoldDB" id="A0A9W6TDL9"/>
<feature type="compositionally biased region" description="Low complexity" evidence="1">
    <location>
        <begin position="85"/>
        <end position="122"/>
    </location>
</feature>
<feature type="region of interest" description="Disordered" evidence="1">
    <location>
        <begin position="222"/>
        <end position="344"/>
    </location>
</feature>
<proteinExistence type="predicted"/>
<organism evidence="2 3">
    <name type="scientific">Phytophthora lilii</name>
    <dbReference type="NCBI Taxonomy" id="2077276"/>
    <lineage>
        <taxon>Eukaryota</taxon>
        <taxon>Sar</taxon>
        <taxon>Stramenopiles</taxon>
        <taxon>Oomycota</taxon>
        <taxon>Peronosporomycetes</taxon>
        <taxon>Peronosporales</taxon>
        <taxon>Peronosporaceae</taxon>
        <taxon>Phytophthora</taxon>
    </lineage>
</organism>